<evidence type="ECO:0000256" key="5">
    <source>
        <dbReference type="PROSITE-ProRule" id="PRU00023"/>
    </source>
</evidence>
<sequence>ANVQKGRFLDTPLHAAAQKDCPEIIRLLLDFGANINGRNLELQRPVETAPPSSRAEAVLLLYE</sequence>
<comment type="caution">
    <text evidence="6">The sequence shown here is derived from an EMBL/GenBank/DDBJ whole genome shotgun (WGS) entry which is preliminary data.</text>
</comment>
<dbReference type="InterPro" id="IPR036770">
    <property type="entry name" value="Ankyrin_rpt-contain_sf"/>
</dbReference>
<evidence type="ECO:0000256" key="2">
    <source>
        <dbReference type="ARBA" id="ARBA00022737"/>
    </source>
</evidence>
<dbReference type="Proteomes" id="UP001529510">
    <property type="component" value="Unassembled WGS sequence"/>
</dbReference>
<feature type="non-terminal residue" evidence="6">
    <location>
        <position position="63"/>
    </location>
</feature>
<evidence type="ECO:0000313" key="7">
    <source>
        <dbReference type="Proteomes" id="UP001529510"/>
    </source>
</evidence>
<organism evidence="6 7">
    <name type="scientific">Cirrhinus mrigala</name>
    <name type="common">Mrigala</name>
    <dbReference type="NCBI Taxonomy" id="683832"/>
    <lineage>
        <taxon>Eukaryota</taxon>
        <taxon>Metazoa</taxon>
        <taxon>Chordata</taxon>
        <taxon>Craniata</taxon>
        <taxon>Vertebrata</taxon>
        <taxon>Euteleostomi</taxon>
        <taxon>Actinopterygii</taxon>
        <taxon>Neopterygii</taxon>
        <taxon>Teleostei</taxon>
        <taxon>Ostariophysi</taxon>
        <taxon>Cypriniformes</taxon>
        <taxon>Cyprinidae</taxon>
        <taxon>Labeoninae</taxon>
        <taxon>Labeonini</taxon>
        <taxon>Cirrhinus</taxon>
    </lineage>
</organism>
<dbReference type="PANTHER" id="PTHR24136">
    <property type="entry name" value="SOWAH (DROSOPHILA) HOMOLOG"/>
    <property type="match status" value="1"/>
</dbReference>
<dbReference type="AlphaFoldDB" id="A0ABD0RY26"/>
<dbReference type="Gene3D" id="1.25.40.20">
    <property type="entry name" value="Ankyrin repeat-containing domain"/>
    <property type="match status" value="1"/>
</dbReference>
<dbReference type="PROSITE" id="PS50297">
    <property type="entry name" value="ANK_REP_REGION"/>
    <property type="match status" value="1"/>
</dbReference>
<dbReference type="SUPFAM" id="SSF48403">
    <property type="entry name" value="Ankyrin repeat"/>
    <property type="match status" value="1"/>
</dbReference>
<gene>
    <name evidence="6" type="ORF">M9458_001471</name>
</gene>
<proteinExistence type="inferred from homology"/>
<evidence type="ECO:0000256" key="1">
    <source>
        <dbReference type="ARBA" id="ARBA00005949"/>
    </source>
</evidence>
<feature type="repeat" description="ANK" evidence="5">
    <location>
        <begin position="8"/>
        <end position="40"/>
    </location>
</feature>
<dbReference type="Pfam" id="PF00023">
    <property type="entry name" value="Ank"/>
    <property type="match status" value="1"/>
</dbReference>
<protein>
    <submittedName>
        <fullName evidence="6">Uncharacterized protein</fullName>
    </submittedName>
</protein>
<comment type="similarity">
    <text evidence="1">Belongs to the ankyrin SOCS box (ASB) family.</text>
</comment>
<keyword evidence="3" id="KW-0833">Ubl conjugation pathway</keyword>
<evidence type="ECO:0000256" key="4">
    <source>
        <dbReference type="ARBA" id="ARBA00023043"/>
    </source>
</evidence>
<accession>A0ABD0RY26</accession>
<dbReference type="InterPro" id="IPR002110">
    <property type="entry name" value="Ankyrin_rpt"/>
</dbReference>
<evidence type="ECO:0000256" key="3">
    <source>
        <dbReference type="ARBA" id="ARBA00022786"/>
    </source>
</evidence>
<reference evidence="6 7" key="1">
    <citation type="submission" date="2024-05" db="EMBL/GenBank/DDBJ databases">
        <title>Genome sequencing and assembly of Indian major carp, Cirrhinus mrigala (Hamilton, 1822).</title>
        <authorList>
            <person name="Mohindra V."/>
            <person name="Chowdhury L.M."/>
            <person name="Lal K."/>
            <person name="Jena J.K."/>
        </authorList>
    </citation>
    <scope>NUCLEOTIDE SEQUENCE [LARGE SCALE GENOMIC DNA]</scope>
    <source>
        <strain evidence="6">CM1030</strain>
        <tissue evidence="6">Blood</tissue>
    </source>
</reference>
<keyword evidence="7" id="KW-1185">Reference proteome</keyword>
<name>A0ABD0RY26_CIRMR</name>
<feature type="non-terminal residue" evidence="6">
    <location>
        <position position="1"/>
    </location>
</feature>
<dbReference type="SMART" id="SM00248">
    <property type="entry name" value="ANK"/>
    <property type="match status" value="1"/>
</dbReference>
<keyword evidence="4 5" id="KW-0040">ANK repeat</keyword>
<keyword evidence="2" id="KW-0677">Repeat</keyword>
<dbReference type="InterPro" id="IPR051573">
    <property type="entry name" value="Ankyrin-SOCS_box_domain"/>
</dbReference>
<evidence type="ECO:0000313" key="6">
    <source>
        <dbReference type="EMBL" id="KAL0203453.1"/>
    </source>
</evidence>
<dbReference type="PROSITE" id="PS50088">
    <property type="entry name" value="ANK_REPEAT"/>
    <property type="match status" value="1"/>
</dbReference>
<dbReference type="PANTHER" id="PTHR24136:SF18">
    <property type="entry name" value="ANKYRIN REPEAT AND SOCS BOX PROTEIN 5"/>
    <property type="match status" value="1"/>
</dbReference>
<dbReference type="EMBL" id="JAMKFB020000001">
    <property type="protein sequence ID" value="KAL0203453.1"/>
    <property type="molecule type" value="Genomic_DNA"/>
</dbReference>